<sequence length="321" mass="35368">MLRRRTTFVLASLLIMGLGIAACEDEPDDEPDEDAAEILEGLDGADITVGSKEFTEQVVLGQMLVIALEEAGADVTDETSLAGTAVVRESLETEEIDAYWEYTGTAWADIFGEEEIVEDPDELHEMVAERDEEENDIVWGARGDFENSYGIAQNQEIAEEYGVETISELAELSREDPEAASFCVAEEFATRDDGLPGLTEHYDAEWAVPDPFDEGVIYTETADAPDSPCHFGMVFTTDGRIAALDLELVDDDDNFFPEYNPALTVRAEVAEEHPELVELGDEIIASIGFDEMQELNARVDEEGEIAEDVARDHLEEVGIVN</sequence>
<dbReference type="Gene3D" id="3.40.190.120">
    <property type="entry name" value="Osmoprotection protein (prox), domain 2"/>
    <property type="match status" value="1"/>
</dbReference>
<proteinExistence type="predicted"/>
<protein>
    <submittedName>
        <fullName evidence="3">Glycine/betaine ABC transporter substrate-binding protein</fullName>
    </submittedName>
</protein>
<dbReference type="GO" id="GO:0022857">
    <property type="term" value="F:transmembrane transporter activity"/>
    <property type="evidence" value="ECO:0007669"/>
    <property type="project" value="InterPro"/>
</dbReference>
<gene>
    <name evidence="3" type="ORF">ER308_19150</name>
</gene>
<evidence type="ECO:0000313" key="3">
    <source>
        <dbReference type="EMBL" id="QBI21475.1"/>
    </source>
</evidence>
<dbReference type="InterPro" id="IPR007210">
    <property type="entry name" value="ABC_Gly_betaine_transp_sub-bd"/>
</dbReference>
<keyword evidence="1" id="KW-0732">Signal</keyword>
<feature type="domain" description="ABC-type glycine betaine transport system substrate-binding" evidence="2">
    <location>
        <begin position="46"/>
        <end position="316"/>
    </location>
</feature>
<evidence type="ECO:0000256" key="1">
    <source>
        <dbReference type="SAM" id="SignalP"/>
    </source>
</evidence>
<evidence type="ECO:0000313" key="4">
    <source>
        <dbReference type="Proteomes" id="UP000291469"/>
    </source>
</evidence>
<dbReference type="OrthoDB" id="3233284at2"/>
<dbReference type="Proteomes" id="UP000291469">
    <property type="component" value="Chromosome"/>
</dbReference>
<feature type="chain" id="PRO_5019128296" evidence="1">
    <location>
        <begin position="22"/>
        <end position="321"/>
    </location>
</feature>
<accession>A0A411YJV1</accession>
<name>A0A411YJV1_9ACTN</name>
<dbReference type="PROSITE" id="PS51257">
    <property type="entry name" value="PROKAR_LIPOPROTEIN"/>
    <property type="match status" value="1"/>
</dbReference>
<reference evidence="3 4" key="1">
    <citation type="submission" date="2019-01" db="EMBL/GenBank/DDBJ databases">
        <title>Egibacter rhizosphaerae EGI 80759T.</title>
        <authorList>
            <person name="Chen D.-D."/>
            <person name="Tian Y."/>
            <person name="Jiao J.-Y."/>
            <person name="Zhang X.-T."/>
            <person name="Zhang Y.-G."/>
            <person name="Zhang Y."/>
            <person name="Xiao M."/>
            <person name="Shu W.-S."/>
            <person name="Li W.-J."/>
        </authorList>
    </citation>
    <scope>NUCLEOTIDE SEQUENCE [LARGE SCALE GENOMIC DNA]</scope>
    <source>
        <strain evidence="3 4">EGI 80759</strain>
    </source>
</reference>
<dbReference type="SUPFAM" id="SSF53850">
    <property type="entry name" value="Periplasmic binding protein-like II"/>
    <property type="match status" value="1"/>
</dbReference>
<dbReference type="Gene3D" id="3.40.190.10">
    <property type="entry name" value="Periplasmic binding protein-like II"/>
    <property type="match status" value="1"/>
</dbReference>
<feature type="signal peptide" evidence="1">
    <location>
        <begin position="1"/>
        <end position="21"/>
    </location>
</feature>
<dbReference type="GO" id="GO:0043190">
    <property type="term" value="C:ATP-binding cassette (ABC) transporter complex"/>
    <property type="evidence" value="ECO:0007669"/>
    <property type="project" value="InterPro"/>
</dbReference>
<dbReference type="EMBL" id="CP036402">
    <property type="protein sequence ID" value="QBI21475.1"/>
    <property type="molecule type" value="Genomic_DNA"/>
</dbReference>
<keyword evidence="4" id="KW-1185">Reference proteome</keyword>
<evidence type="ECO:0000259" key="2">
    <source>
        <dbReference type="Pfam" id="PF04069"/>
    </source>
</evidence>
<dbReference type="RefSeq" id="WP_131156467.1">
    <property type="nucleotide sequence ID" value="NZ_CP036402.1"/>
</dbReference>
<dbReference type="Pfam" id="PF04069">
    <property type="entry name" value="OpuAC"/>
    <property type="match status" value="1"/>
</dbReference>
<organism evidence="3 4">
    <name type="scientific">Egibacter rhizosphaerae</name>
    <dbReference type="NCBI Taxonomy" id="1670831"/>
    <lineage>
        <taxon>Bacteria</taxon>
        <taxon>Bacillati</taxon>
        <taxon>Actinomycetota</taxon>
        <taxon>Nitriliruptoria</taxon>
        <taxon>Egibacterales</taxon>
        <taxon>Egibacteraceae</taxon>
        <taxon>Egibacter</taxon>
    </lineage>
</organism>
<dbReference type="KEGG" id="erz:ER308_19150"/>
<dbReference type="AlphaFoldDB" id="A0A411YJV1"/>